<dbReference type="SMART" id="SM00388">
    <property type="entry name" value="HisKA"/>
    <property type="match status" value="1"/>
</dbReference>
<dbReference type="InterPro" id="IPR003661">
    <property type="entry name" value="HisK_dim/P_dom"/>
</dbReference>
<dbReference type="InterPro" id="IPR050428">
    <property type="entry name" value="TCS_sensor_his_kinase"/>
</dbReference>
<feature type="transmembrane region" description="Helical" evidence="11">
    <location>
        <begin position="161"/>
        <end position="182"/>
    </location>
</feature>
<dbReference type="Pfam" id="PF00512">
    <property type="entry name" value="HisKA"/>
    <property type="match status" value="1"/>
</dbReference>
<dbReference type="InterPro" id="IPR005467">
    <property type="entry name" value="His_kinase_dom"/>
</dbReference>
<comment type="catalytic activity">
    <reaction evidence="1">
        <text>ATP + protein L-histidine = ADP + protein N-phospho-L-histidine.</text>
        <dbReference type="EC" id="2.7.13.3"/>
    </reaction>
</comment>
<evidence type="ECO:0000256" key="10">
    <source>
        <dbReference type="ARBA" id="ARBA00023136"/>
    </source>
</evidence>
<name>A0A841RC44_9SPIO</name>
<evidence type="ECO:0000259" key="13">
    <source>
        <dbReference type="PROSITE" id="PS50885"/>
    </source>
</evidence>
<dbReference type="PROSITE" id="PS50885">
    <property type="entry name" value="HAMP"/>
    <property type="match status" value="1"/>
</dbReference>
<dbReference type="CDD" id="cd00082">
    <property type="entry name" value="HisKA"/>
    <property type="match status" value="1"/>
</dbReference>
<accession>A0A841RC44</accession>
<evidence type="ECO:0000256" key="7">
    <source>
        <dbReference type="ARBA" id="ARBA00022777"/>
    </source>
</evidence>
<evidence type="ECO:0000256" key="6">
    <source>
        <dbReference type="ARBA" id="ARBA00022692"/>
    </source>
</evidence>
<dbReference type="SUPFAM" id="SSF158472">
    <property type="entry name" value="HAMP domain-like"/>
    <property type="match status" value="1"/>
</dbReference>
<evidence type="ECO:0000256" key="5">
    <source>
        <dbReference type="ARBA" id="ARBA00022679"/>
    </source>
</evidence>
<evidence type="ECO:0000313" key="15">
    <source>
        <dbReference type="Proteomes" id="UP000587760"/>
    </source>
</evidence>
<feature type="transmembrane region" description="Helical" evidence="11">
    <location>
        <begin position="12"/>
        <end position="33"/>
    </location>
</feature>
<protein>
    <recommendedName>
        <fullName evidence="3">histidine kinase</fullName>
        <ecNumber evidence="3">2.7.13.3</ecNumber>
    </recommendedName>
</protein>
<dbReference type="SMART" id="SM00387">
    <property type="entry name" value="HATPase_c"/>
    <property type="match status" value="1"/>
</dbReference>
<evidence type="ECO:0000313" key="14">
    <source>
        <dbReference type="EMBL" id="MBB6480797.1"/>
    </source>
</evidence>
<dbReference type="Gene3D" id="1.10.287.130">
    <property type="match status" value="1"/>
</dbReference>
<dbReference type="Pfam" id="PF02518">
    <property type="entry name" value="HATPase_c"/>
    <property type="match status" value="1"/>
</dbReference>
<comment type="caution">
    <text evidence="14">The sequence shown here is derived from an EMBL/GenBank/DDBJ whole genome shotgun (WGS) entry which is preliminary data.</text>
</comment>
<evidence type="ECO:0000256" key="3">
    <source>
        <dbReference type="ARBA" id="ARBA00012438"/>
    </source>
</evidence>
<keyword evidence="8 11" id="KW-1133">Transmembrane helix</keyword>
<dbReference type="InterPro" id="IPR003660">
    <property type="entry name" value="HAMP_dom"/>
</dbReference>
<evidence type="ECO:0000256" key="11">
    <source>
        <dbReference type="SAM" id="Phobius"/>
    </source>
</evidence>
<sequence length="453" mass="50206">MLKKADTLFARILFSFILIIILTMSVSIVTEYFSAVNEMPGLLTDVRSKSAALQIADNYSRDKSWDFLNSEVFRQSGFQRSEGDDDLHLRYIVKDSSGRTVYNSFSILTEKIDIPLREGNSSVLRDSGTGEPIGTLTVYISSLYVDREAEEYILSVFKTRVFQSLLVLFIAVIVAAILSAWISRPVRELTRAAEKLAQKGESSHLPASYSGELGRMTEAFNSMIDALNKQKSLRKNLIRNVSHDIATPLNVIRLEARGLLDGLSSPETGSTLIIREVDKLKNFVNDLNWLAETDSGEYRLQKELCSLEELAESEVSRWDNQAAASGIGLKLILPDAGIPPVSLDRIRITEALGNLIENAIKYSGTGKTVEITLSRENSYALLTVRDRGPGLERDEQSRVFDRFYRGRLAESGTVDGRGLGLSIVRQIAELHGGKAEVFSRPGKGSSFTLSIPL</sequence>
<dbReference type="Gene3D" id="6.10.340.10">
    <property type="match status" value="1"/>
</dbReference>
<dbReference type="PANTHER" id="PTHR45436:SF5">
    <property type="entry name" value="SENSOR HISTIDINE KINASE TRCS"/>
    <property type="match status" value="1"/>
</dbReference>
<dbReference type="FunFam" id="3.30.565.10:FF:000006">
    <property type="entry name" value="Sensor histidine kinase WalK"/>
    <property type="match status" value="1"/>
</dbReference>
<evidence type="ECO:0000259" key="12">
    <source>
        <dbReference type="PROSITE" id="PS50109"/>
    </source>
</evidence>
<dbReference type="SUPFAM" id="SSF47384">
    <property type="entry name" value="Homodimeric domain of signal transducing histidine kinase"/>
    <property type="match status" value="1"/>
</dbReference>
<evidence type="ECO:0000256" key="1">
    <source>
        <dbReference type="ARBA" id="ARBA00000085"/>
    </source>
</evidence>
<dbReference type="CDD" id="cd06225">
    <property type="entry name" value="HAMP"/>
    <property type="match status" value="1"/>
</dbReference>
<reference evidence="14 15" key="1">
    <citation type="submission" date="2020-08" db="EMBL/GenBank/DDBJ databases">
        <title>Genomic Encyclopedia of Type Strains, Phase IV (KMG-IV): sequencing the most valuable type-strain genomes for metagenomic binning, comparative biology and taxonomic classification.</title>
        <authorList>
            <person name="Goeker M."/>
        </authorList>
    </citation>
    <scope>NUCLEOTIDE SEQUENCE [LARGE SCALE GENOMIC DNA]</scope>
    <source>
        <strain evidence="14 15">DSM 2461</strain>
    </source>
</reference>
<dbReference type="SUPFAM" id="SSF55874">
    <property type="entry name" value="ATPase domain of HSP90 chaperone/DNA topoisomerase II/histidine kinase"/>
    <property type="match status" value="1"/>
</dbReference>
<evidence type="ECO:0000256" key="2">
    <source>
        <dbReference type="ARBA" id="ARBA00004370"/>
    </source>
</evidence>
<dbReference type="Proteomes" id="UP000587760">
    <property type="component" value="Unassembled WGS sequence"/>
</dbReference>
<keyword evidence="15" id="KW-1185">Reference proteome</keyword>
<dbReference type="InterPro" id="IPR003594">
    <property type="entry name" value="HATPase_dom"/>
</dbReference>
<keyword evidence="9" id="KW-0902">Two-component regulatory system</keyword>
<keyword evidence="4" id="KW-0597">Phosphoprotein</keyword>
<dbReference type="AlphaFoldDB" id="A0A841RC44"/>
<keyword evidence="6 11" id="KW-0812">Transmembrane</keyword>
<dbReference type="Gene3D" id="3.30.565.10">
    <property type="entry name" value="Histidine kinase-like ATPase, C-terminal domain"/>
    <property type="match status" value="1"/>
</dbReference>
<dbReference type="GO" id="GO:0000155">
    <property type="term" value="F:phosphorelay sensor kinase activity"/>
    <property type="evidence" value="ECO:0007669"/>
    <property type="project" value="InterPro"/>
</dbReference>
<feature type="domain" description="Histidine kinase" evidence="12">
    <location>
        <begin position="240"/>
        <end position="453"/>
    </location>
</feature>
<dbReference type="EMBL" id="JACHGJ010000004">
    <property type="protein sequence ID" value="MBB6480797.1"/>
    <property type="molecule type" value="Genomic_DNA"/>
</dbReference>
<organism evidence="14 15">
    <name type="scientific">Spirochaeta isovalerica</name>
    <dbReference type="NCBI Taxonomy" id="150"/>
    <lineage>
        <taxon>Bacteria</taxon>
        <taxon>Pseudomonadati</taxon>
        <taxon>Spirochaetota</taxon>
        <taxon>Spirochaetia</taxon>
        <taxon>Spirochaetales</taxon>
        <taxon>Spirochaetaceae</taxon>
        <taxon>Spirochaeta</taxon>
    </lineage>
</organism>
<gene>
    <name evidence="14" type="ORF">HNR50_002470</name>
</gene>
<dbReference type="PRINTS" id="PR00344">
    <property type="entry name" value="BCTRLSENSOR"/>
</dbReference>
<dbReference type="PANTHER" id="PTHR45436">
    <property type="entry name" value="SENSOR HISTIDINE KINASE YKOH"/>
    <property type="match status" value="1"/>
</dbReference>
<comment type="subcellular location">
    <subcellularLocation>
        <location evidence="2">Membrane</location>
    </subcellularLocation>
</comment>
<evidence type="ECO:0000256" key="4">
    <source>
        <dbReference type="ARBA" id="ARBA00022553"/>
    </source>
</evidence>
<dbReference type="InterPro" id="IPR036097">
    <property type="entry name" value="HisK_dim/P_sf"/>
</dbReference>
<dbReference type="GO" id="GO:0005886">
    <property type="term" value="C:plasma membrane"/>
    <property type="evidence" value="ECO:0007669"/>
    <property type="project" value="TreeGrafter"/>
</dbReference>
<keyword evidence="7 14" id="KW-0418">Kinase</keyword>
<evidence type="ECO:0000256" key="8">
    <source>
        <dbReference type="ARBA" id="ARBA00022989"/>
    </source>
</evidence>
<dbReference type="RefSeq" id="WP_184747057.1">
    <property type="nucleotide sequence ID" value="NZ_JACHGJ010000004.1"/>
</dbReference>
<dbReference type="SMART" id="SM00304">
    <property type="entry name" value="HAMP"/>
    <property type="match status" value="1"/>
</dbReference>
<feature type="domain" description="HAMP" evidence="13">
    <location>
        <begin position="180"/>
        <end position="232"/>
    </location>
</feature>
<dbReference type="InterPro" id="IPR036890">
    <property type="entry name" value="HATPase_C_sf"/>
</dbReference>
<evidence type="ECO:0000256" key="9">
    <source>
        <dbReference type="ARBA" id="ARBA00023012"/>
    </source>
</evidence>
<dbReference type="PROSITE" id="PS50109">
    <property type="entry name" value="HIS_KIN"/>
    <property type="match status" value="1"/>
</dbReference>
<dbReference type="CDD" id="cd00075">
    <property type="entry name" value="HATPase"/>
    <property type="match status" value="1"/>
</dbReference>
<dbReference type="EC" id="2.7.13.3" evidence="3"/>
<dbReference type="Pfam" id="PF00672">
    <property type="entry name" value="HAMP"/>
    <property type="match status" value="1"/>
</dbReference>
<proteinExistence type="predicted"/>
<keyword evidence="10 11" id="KW-0472">Membrane</keyword>
<dbReference type="InterPro" id="IPR004358">
    <property type="entry name" value="Sig_transdc_His_kin-like_C"/>
</dbReference>
<keyword evidence="5 14" id="KW-0808">Transferase</keyword>